<dbReference type="EMBL" id="ML208259">
    <property type="protein sequence ID" value="TFK76973.1"/>
    <property type="molecule type" value="Genomic_DNA"/>
</dbReference>
<gene>
    <name evidence="1" type="ORF">BDN72DRAFT_753732</name>
</gene>
<protein>
    <submittedName>
        <fullName evidence="1">Uncharacterized protein</fullName>
    </submittedName>
</protein>
<name>A0ACD3BFS9_9AGAR</name>
<reference evidence="1 2" key="1">
    <citation type="journal article" date="2019" name="Nat. Ecol. Evol.">
        <title>Megaphylogeny resolves global patterns of mushroom evolution.</title>
        <authorList>
            <person name="Varga T."/>
            <person name="Krizsan K."/>
            <person name="Foldi C."/>
            <person name="Dima B."/>
            <person name="Sanchez-Garcia M."/>
            <person name="Sanchez-Ramirez S."/>
            <person name="Szollosi G.J."/>
            <person name="Szarkandi J.G."/>
            <person name="Papp V."/>
            <person name="Albert L."/>
            <person name="Andreopoulos W."/>
            <person name="Angelini C."/>
            <person name="Antonin V."/>
            <person name="Barry K.W."/>
            <person name="Bougher N.L."/>
            <person name="Buchanan P."/>
            <person name="Buyck B."/>
            <person name="Bense V."/>
            <person name="Catcheside P."/>
            <person name="Chovatia M."/>
            <person name="Cooper J."/>
            <person name="Damon W."/>
            <person name="Desjardin D."/>
            <person name="Finy P."/>
            <person name="Geml J."/>
            <person name="Haridas S."/>
            <person name="Hughes K."/>
            <person name="Justo A."/>
            <person name="Karasinski D."/>
            <person name="Kautmanova I."/>
            <person name="Kiss B."/>
            <person name="Kocsube S."/>
            <person name="Kotiranta H."/>
            <person name="LaButti K.M."/>
            <person name="Lechner B.E."/>
            <person name="Liimatainen K."/>
            <person name="Lipzen A."/>
            <person name="Lukacs Z."/>
            <person name="Mihaltcheva S."/>
            <person name="Morgado L.N."/>
            <person name="Niskanen T."/>
            <person name="Noordeloos M.E."/>
            <person name="Ohm R.A."/>
            <person name="Ortiz-Santana B."/>
            <person name="Ovrebo C."/>
            <person name="Racz N."/>
            <person name="Riley R."/>
            <person name="Savchenko A."/>
            <person name="Shiryaev A."/>
            <person name="Soop K."/>
            <person name="Spirin V."/>
            <person name="Szebenyi C."/>
            <person name="Tomsovsky M."/>
            <person name="Tulloss R.E."/>
            <person name="Uehling J."/>
            <person name="Grigoriev I.V."/>
            <person name="Vagvolgyi C."/>
            <person name="Papp T."/>
            <person name="Martin F.M."/>
            <person name="Miettinen O."/>
            <person name="Hibbett D.S."/>
            <person name="Nagy L.G."/>
        </authorList>
    </citation>
    <scope>NUCLEOTIDE SEQUENCE [LARGE SCALE GENOMIC DNA]</scope>
    <source>
        <strain evidence="1 2">NL-1719</strain>
    </source>
</reference>
<evidence type="ECO:0000313" key="1">
    <source>
        <dbReference type="EMBL" id="TFK76973.1"/>
    </source>
</evidence>
<proteinExistence type="predicted"/>
<evidence type="ECO:0000313" key="2">
    <source>
        <dbReference type="Proteomes" id="UP000308600"/>
    </source>
</evidence>
<sequence length="382" mass="39015">MFASTLSLGLAVLPFISAAIIDVQVGAGGKLEFDPPAIGAQPGDQVVFHFNPKNHTVTQSSFASPCGRKDGGIDSGFMPVAANQTDNLPTYTVSVPDTNPIWIYCAQAANTPNSHCGAGMVFAINCGADGAPNSFTNFKASALAIGASLSASAAAASATPASGGYVQTAAYGGYTLPPAPSGQLLTETISVDSSTWVTTYTSYPNSPAPTPASLSGIVHKVIVGGSSGLVFDPPHIQALPRDQVVFEFHDKNHTVTQSSFADPCRKLSANGATGFDSGFFPVDANATQFPTWTLTVNDTAPIWAYCRQQTPKSHCGSGMVFAINSDEQGARNYSAFLQVAEALNGTAAAANSPTTPASSASSARIAGSAVAGVVALLIASLL</sequence>
<keyword evidence="2" id="KW-1185">Reference proteome</keyword>
<accession>A0ACD3BFS9</accession>
<organism evidence="1 2">
    <name type="scientific">Pluteus cervinus</name>
    <dbReference type="NCBI Taxonomy" id="181527"/>
    <lineage>
        <taxon>Eukaryota</taxon>
        <taxon>Fungi</taxon>
        <taxon>Dikarya</taxon>
        <taxon>Basidiomycota</taxon>
        <taxon>Agaricomycotina</taxon>
        <taxon>Agaricomycetes</taxon>
        <taxon>Agaricomycetidae</taxon>
        <taxon>Agaricales</taxon>
        <taxon>Pluteineae</taxon>
        <taxon>Pluteaceae</taxon>
        <taxon>Pluteus</taxon>
    </lineage>
</organism>
<dbReference type="Proteomes" id="UP000308600">
    <property type="component" value="Unassembled WGS sequence"/>
</dbReference>